<name>A0A0X8FK51_9LACT</name>
<dbReference type="AlphaFoldDB" id="A0A0X8FK51"/>
<dbReference type="OrthoDB" id="9757876at2"/>
<accession>A0A0X8FK51</accession>
<evidence type="ECO:0000313" key="1">
    <source>
        <dbReference type="EMBL" id="AMB98808.1"/>
    </source>
</evidence>
<keyword evidence="2" id="KW-1185">Reference proteome</keyword>
<dbReference type="STRING" id="128944.AWM75_01830"/>
<organism evidence="1 2">
    <name type="scientific">Aerococcus urinaehominis</name>
    <dbReference type="NCBI Taxonomy" id="128944"/>
    <lineage>
        <taxon>Bacteria</taxon>
        <taxon>Bacillati</taxon>
        <taxon>Bacillota</taxon>
        <taxon>Bacilli</taxon>
        <taxon>Lactobacillales</taxon>
        <taxon>Aerococcaceae</taxon>
        <taxon>Aerococcus</taxon>
    </lineage>
</organism>
<protein>
    <submittedName>
        <fullName evidence="1">Uncharacterized protein</fullName>
    </submittedName>
</protein>
<gene>
    <name evidence="1" type="ORF">AWM75_01830</name>
</gene>
<evidence type="ECO:0000313" key="2">
    <source>
        <dbReference type="Proteomes" id="UP000062260"/>
    </source>
</evidence>
<dbReference type="EMBL" id="CP014163">
    <property type="protein sequence ID" value="AMB98808.1"/>
    <property type="molecule type" value="Genomic_DNA"/>
</dbReference>
<proteinExistence type="predicted"/>
<dbReference type="Proteomes" id="UP000062260">
    <property type="component" value="Chromosome"/>
</dbReference>
<dbReference type="RefSeq" id="WP_067977541.1">
    <property type="nucleotide sequence ID" value="NZ_CP014163.1"/>
</dbReference>
<reference evidence="1 2" key="1">
    <citation type="journal article" date="2016" name="Genome Announc.">
        <title>Complete Genome Sequences of Aerococcus christensenii CCUG 28831T, Aerococcus sanguinicola CCUG 43001T, Aerococcus urinae CCUG 36881T, Aerococcus urinaeequi CCUG 28094T, Aerococcus urinaehominis CCUG 42038 BT, and Aerococcus viridans CCUG 4311T.</title>
        <authorList>
            <person name="Carkaci D."/>
            <person name="Dargis R."/>
            <person name="Nielsen X.C."/>
            <person name="Skovgaard O."/>
            <person name="Fuursted K."/>
            <person name="Christensen J.J."/>
        </authorList>
    </citation>
    <scope>NUCLEOTIDE SEQUENCE [LARGE SCALE GENOMIC DNA]</scope>
    <source>
        <strain evidence="1 2">CCUG42038B</strain>
    </source>
</reference>
<dbReference type="PROSITE" id="PS51257">
    <property type="entry name" value="PROKAR_LIPOPROTEIN"/>
    <property type="match status" value="1"/>
</dbReference>
<reference evidence="2" key="2">
    <citation type="submission" date="2016-01" db="EMBL/GenBank/DDBJ databases">
        <title>Six Aerococcus type strain genome sequencing and assembly using PacBio and Illumina Hiseq.</title>
        <authorList>
            <person name="Carkaci D."/>
            <person name="Dargis R."/>
            <person name="Nielsen X.C."/>
            <person name="Skovgaard O."/>
            <person name="Fuursted K."/>
            <person name="Christensen J.J."/>
        </authorList>
    </citation>
    <scope>NUCLEOTIDE SEQUENCE [LARGE SCALE GENOMIC DNA]</scope>
    <source>
        <strain evidence="2">CCUG42038B</strain>
    </source>
</reference>
<sequence>MKKKILLTALVSASLLAACQTKDQQANLEQFDQATLSDTNNVTAYKALVSQHLGQLEEVATDFNINYDINGEVISRQQTNKERFKEGNITAYTVELTDQVDDQTSQTQYYYDGSAGEKGKGYIKVDQGGFQETDLANTAPTYLQLIQWLIAGEDQWQGVEEDDQVTVQKVITDDEILDQLRVLIDTPVLVTPSAQDQALLTYQLDQSGAIKQAHIEYVIEDQGKTYRVGLEATPTFSKLGDQPLANPDLDQNKQADIDKNQLADQFKQANPAAATRYYEMTTMNTIGSQAGEGETRVVIVNAINNQPLAELASKVENNKVGQYQLNYDGRDYALDQGQVKVTDRSTTDYYGHFVNLFMDQLASDDLVAIDGSQDGVYNYRKLYENDFVNFDKDTPGIDVKSLEKNEEAIYALDYLIDAKSGRLVGVYLWAATAGQTEINETLALTFNNFNATNINVLAPSVDDKIWQALEK</sequence>
<dbReference type="KEGG" id="auh:AWM75_01830"/>